<evidence type="ECO:0000313" key="2">
    <source>
        <dbReference type="Proteomes" id="UP000320811"/>
    </source>
</evidence>
<protein>
    <submittedName>
        <fullName evidence="1">Uncharacterized protein</fullName>
    </submittedName>
</protein>
<comment type="caution">
    <text evidence="1">The sequence shown here is derived from an EMBL/GenBank/DDBJ whole genome shotgun (WGS) entry which is preliminary data.</text>
</comment>
<dbReference type="AlphaFoldDB" id="A0A561P709"/>
<sequence length="55" mass="5981">MKKKMPSQKLVLSKKIVARLSTAPANNMAGRLISDPLTENPCDPVHSMLICSRGC</sequence>
<evidence type="ECO:0000313" key="1">
    <source>
        <dbReference type="EMBL" id="TWF33884.1"/>
    </source>
</evidence>
<reference evidence="1 2" key="1">
    <citation type="submission" date="2019-06" db="EMBL/GenBank/DDBJ databases">
        <title>Sorghum-associated microbial communities from plants grown in Nebraska, USA.</title>
        <authorList>
            <person name="Schachtman D."/>
        </authorList>
    </citation>
    <scope>NUCLEOTIDE SEQUENCE [LARGE SCALE GENOMIC DNA]</scope>
    <source>
        <strain evidence="1 2">1209</strain>
    </source>
</reference>
<organism evidence="1 2">
    <name type="scientific">Chitinophaga polysaccharea</name>
    <dbReference type="NCBI Taxonomy" id="1293035"/>
    <lineage>
        <taxon>Bacteria</taxon>
        <taxon>Pseudomonadati</taxon>
        <taxon>Bacteroidota</taxon>
        <taxon>Chitinophagia</taxon>
        <taxon>Chitinophagales</taxon>
        <taxon>Chitinophagaceae</taxon>
        <taxon>Chitinophaga</taxon>
    </lineage>
</organism>
<dbReference type="EMBL" id="VIWO01000011">
    <property type="protein sequence ID" value="TWF33884.1"/>
    <property type="molecule type" value="Genomic_DNA"/>
</dbReference>
<accession>A0A561P709</accession>
<dbReference type="RefSeq" id="WP_186452621.1">
    <property type="nucleotide sequence ID" value="NZ_VIWO01000011.1"/>
</dbReference>
<proteinExistence type="predicted"/>
<keyword evidence="2" id="KW-1185">Reference proteome</keyword>
<gene>
    <name evidence="1" type="ORF">FHW36_11174</name>
</gene>
<name>A0A561P709_9BACT</name>
<dbReference type="Proteomes" id="UP000320811">
    <property type="component" value="Unassembled WGS sequence"/>
</dbReference>